<dbReference type="AlphaFoldDB" id="A0ABD6FEU6"/>
<organism evidence="5 6">
    <name type="scientific">Thermocrispum agreste</name>
    <dbReference type="NCBI Taxonomy" id="37925"/>
    <lineage>
        <taxon>Bacteria</taxon>
        <taxon>Bacillati</taxon>
        <taxon>Actinomycetota</taxon>
        <taxon>Actinomycetes</taxon>
        <taxon>Pseudonocardiales</taxon>
        <taxon>Pseudonocardiaceae</taxon>
        <taxon>Thermocrispum</taxon>
    </lineage>
</organism>
<evidence type="ECO:0000313" key="5">
    <source>
        <dbReference type="EMBL" id="MFO7191826.1"/>
    </source>
</evidence>
<feature type="region of interest" description="Disordered" evidence="3">
    <location>
        <begin position="1"/>
        <end position="34"/>
    </location>
</feature>
<accession>A0ABD6FEU6</accession>
<dbReference type="Proteomes" id="UP000249324">
    <property type="component" value="Unassembled WGS sequence"/>
</dbReference>
<keyword evidence="4" id="KW-0812">Transmembrane</keyword>
<evidence type="ECO:0000313" key="6">
    <source>
        <dbReference type="Proteomes" id="UP000249324"/>
    </source>
</evidence>
<evidence type="ECO:0000256" key="1">
    <source>
        <dbReference type="ARBA" id="ARBA00004370"/>
    </source>
</evidence>
<dbReference type="GO" id="GO:0016020">
    <property type="term" value="C:membrane"/>
    <property type="evidence" value="ECO:0007669"/>
    <property type="project" value="UniProtKB-SubCell"/>
</dbReference>
<protein>
    <recommendedName>
        <fullName evidence="7">Mce-associated membrane protein</fullName>
    </recommendedName>
</protein>
<dbReference type="PANTHER" id="PTHR37042">
    <property type="entry name" value="OUTER MEMBRANE PROTEIN RV1973"/>
    <property type="match status" value="1"/>
</dbReference>
<feature type="compositionally biased region" description="Basic and acidic residues" evidence="3">
    <location>
        <begin position="1"/>
        <end position="16"/>
    </location>
</feature>
<dbReference type="PANTHER" id="PTHR37042:SF4">
    <property type="entry name" value="OUTER MEMBRANE PROTEIN RV1973"/>
    <property type="match status" value="1"/>
</dbReference>
<name>A0ABD6FEU6_9PSEU</name>
<evidence type="ECO:0000256" key="2">
    <source>
        <dbReference type="ARBA" id="ARBA00023136"/>
    </source>
</evidence>
<gene>
    <name evidence="5" type="ORF">DIU77_006240</name>
</gene>
<evidence type="ECO:0000256" key="4">
    <source>
        <dbReference type="SAM" id="Phobius"/>
    </source>
</evidence>
<keyword evidence="2 4" id="KW-0472">Membrane</keyword>
<dbReference type="EMBL" id="QGUI02000052">
    <property type="protein sequence ID" value="MFO7191826.1"/>
    <property type="molecule type" value="Genomic_DNA"/>
</dbReference>
<reference evidence="5 6" key="1">
    <citation type="journal article" date="2021" name="BMC Genomics">
        <title>Genome-resolved metagenome and metatranscriptome analyses of thermophilic composting reveal key bacterial players and their metabolic interactions.</title>
        <authorList>
            <person name="Braga L.P.P."/>
            <person name="Pereira R.V."/>
            <person name="Martins L.F."/>
            <person name="Moura L.M.S."/>
            <person name="Sanchez F.B."/>
            <person name="Patane J.S.L."/>
            <person name="da Silva A.M."/>
            <person name="Setubal J.C."/>
        </authorList>
    </citation>
    <scope>NUCLEOTIDE SEQUENCE [LARGE SCALE GENOMIC DNA]</scope>
    <source>
        <strain evidence="5">ZC4RG45</strain>
    </source>
</reference>
<sequence>MTHDRTDADGGRHEPAGEPVDPVAADGERTDRKAGRRILVDKAERRPGPSRTAVFVAGGVAVVALIAAVVFGILWWTTTSSTEYEAAQTRQAVLDTARRAVVAYSAFDHANPDKARQAQRAMSTDEFNAATEAGWPNARKLIVKEKLDTSVRILDIGIARLEPSTAEVVAAVHASKIKDGKTLGTIPLRLVTQLRLVGDEWKVDNFAPAPSIASSGSE</sequence>
<feature type="transmembrane region" description="Helical" evidence="4">
    <location>
        <begin position="52"/>
        <end position="76"/>
    </location>
</feature>
<proteinExistence type="predicted"/>
<keyword evidence="4" id="KW-1133">Transmembrane helix</keyword>
<comment type="subcellular location">
    <subcellularLocation>
        <location evidence="1">Membrane</location>
    </subcellularLocation>
</comment>
<evidence type="ECO:0000256" key="3">
    <source>
        <dbReference type="SAM" id="MobiDB-lite"/>
    </source>
</evidence>
<comment type="caution">
    <text evidence="5">The sequence shown here is derived from an EMBL/GenBank/DDBJ whole genome shotgun (WGS) entry which is preliminary data.</text>
</comment>
<evidence type="ECO:0008006" key="7">
    <source>
        <dbReference type="Google" id="ProtNLM"/>
    </source>
</evidence>